<reference evidence="1" key="1">
    <citation type="journal article" date="2014" name="Front. Microbiol.">
        <title>High frequency of phylogenetically diverse reductive dehalogenase-homologous genes in deep subseafloor sedimentary metagenomes.</title>
        <authorList>
            <person name="Kawai M."/>
            <person name="Futagami T."/>
            <person name="Toyoda A."/>
            <person name="Takaki Y."/>
            <person name="Nishi S."/>
            <person name="Hori S."/>
            <person name="Arai W."/>
            <person name="Tsubouchi T."/>
            <person name="Morono Y."/>
            <person name="Uchiyama I."/>
            <person name="Ito T."/>
            <person name="Fujiyama A."/>
            <person name="Inagaki F."/>
            <person name="Takami H."/>
        </authorList>
    </citation>
    <scope>NUCLEOTIDE SEQUENCE</scope>
    <source>
        <strain evidence="1">Expedition CK06-06</strain>
    </source>
</reference>
<evidence type="ECO:0008006" key="2">
    <source>
        <dbReference type="Google" id="ProtNLM"/>
    </source>
</evidence>
<comment type="caution">
    <text evidence="1">The sequence shown here is derived from an EMBL/GenBank/DDBJ whole genome shotgun (WGS) entry which is preliminary data.</text>
</comment>
<proteinExistence type="predicted"/>
<dbReference type="AlphaFoldDB" id="X1RYV5"/>
<feature type="non-terminal residue" evidence="1">
    <location>
        <position position="56"/>
    </location>
</feature>
<protein>
    <recommendedName>
        <fullName evidence="2">DUF11 domain-containing protein</fullName>
    </recommendedName>
</protein>
<name>X1RYV5_9ZZZZ</name>
<feature type="non-terminal residue" evidence="1">
    <location>
        <position position="1"/>
    </location>
</feature>
<accession>X1RYV5</accession>
<dbReference type="EMBL" id="BARV01045390">
    <property type="protein sequence ID" value="GAI68390.1"/>
    <property type="molecule type" value="Genomic_DNA"/>
</dbReference>
<evidence type="ECO:0000313" key="1">
    <source>
        <dbReference type="EMBL" id="GAI68390.1"/>
    </source>
</evidence>
<organism evidence="1">
    <name type="scientific">marine sediment metagenome</name>
    <dbReference type="NCBI Taxonomy" id="412755"/>
    <lineage>
        <taxon>unclassified sequences</taxon>
        <taxon>metagenomes</taxon>
        <taxon>ecological metagenomes</taxon>
    </lineage>
</organism>
<sequence length="56" mass="5953">GVKVLISPAYQSGLSGSVLDYTVTVKNTGEYEDNYDLTKSDNAGWSPTVSPTLLTV</sequence>
<gene>
    <name evidence="1" type="ORF">S06H3_66521</name>
</gene>